<sequence>MSGSDDIEPWAKLEIEQSNCGDARINRRMGKLLSVLGQSPGASIPQACNGQHGDIAAAYRFFDNPAASPENILTAHTLQSLARMGEESTVLLVQDTTEIDLSQPQRRIQGAGPLDASARQGALLHLMHAFSPDGTPLGSVWHKLIIRPERLLPGEKGVRTERQTRAQRQNTPLEQKESIRWIEGLAKAQALALAQPQVRMICIADSEADIYEYLAHQSQHDSPVQAHWIVRACQPRVLLDAEDQNAGTVLEACAQGPVLWNKTVHVRGRQPKLACDKRKRRQPREDRDILVEARAASGLRLRSPYRRGQRLEEVRLNAVLVSEVCPPESDVPVEWLLLTSLPVDTAQQVQQVVEAYTQRFMIEVLFRVLKSGCRIEERRFEKVERHLSHLALALIIAWRVLRLSQMGQHQAQKSAQEVFTTAEWQAGWSRINRGKPLPAQAPSVGEMVHIVGKLGGWIQRGGKSASPPGVQTLWQGLQRLHDLATMWNICHS</sequence>
<dbReference type="NCBIfam" id="NF033590">
    <property type="entry name" value="transpos_IS4_3"/>
    <property type="match status" value="1"/>
</dbReference>
<dbReference type="Gene3D" id="1.10.740.10">
    <property type="entry name" value="Transferase Inhibitor Protein From Tn5, Chain"/>
    <property type="match status" value="1"/>
</dbReference>
<dbReference type="EMBL" id="VAUV01000038">
    <property type="protein sequence ID" value="TLD68154.1"/>
    <property type="molecule type" value="Genomic_DNA"/>
</dbReference>
<comment type="caution">
    <text evidence="3">The sequence shown here is derived from an EMBL/GenBank/DDBJ whole genome shotgun (WGS) entry which is preliminary data.</text>
</comment>
<keyword evidence="4" id="KW-1185">Reference proteome</keyword>
<dbReference type="Proteomes" id="UP000306196">
    <property type="component" value="Unassembled WGS sequence"/>
</dbReference>
<dbReference type="PANTHER" id="PTHR37319:SF1">
    <property type="entry name" value="TRANSPOSASE TN5 DIMERISATION DOMAIN-CONTAINING PROTEIN"/>
    <property type="match status" value="1"/>
</dbReference>
<accession>A0A5R8K6Z2</accession>
<dbReference type="Gene3D" id="1.10.246.40">
    <property type="entry name" value="Tn5 transposase, domain 1"/>
    <property type="match status" value="1"/>
</dbReference>
<feature type="domain" description="Transposase Tn5-like N-terminal" evidence="2">
    <location>
        <begin position="8"/>
        <end position="66"/>
    </location>
</feature>
<reference evidence="3 4" key="1">
    <citation type="submission" date="2019-05" db="EMBL/GenBank/DDBJ databases">
        <title>Verrucobacter flavum gen. nov., sp. nov. a new member of the family Verrucomicrobiaceae.</title>
        <authorList>
            <person name="Szuroczki S."/>
            <person name="Abbaszade G."/>
            <person name="Szabo A."/>
            <person name="Felfoldi T."/>
            <person name="Schumann P."/>
            <person name="Boka K."/>
            <person name="Keki Z."/>
            <person name="Toumi M."/>
            <person name="Toth E."/>
        </authorList>
    </citation>
    <scope>NUCLEOTIDE SEQUENCE [LARGE SCALE GENOMIC DNA]</scope>
    <source>
        <strain evidence="3 4">MG-N-17</strain>
    </source>
</reference>
<dbReference type="InterPro" id="IPR047768">
    <property type="entry name" value="Tn5p-like"/>
</dbReference>
<dbReference type="InterPro" id="IPR014737">
    <property type="entry name" value="Transposase_Tn5-like_C"/>
</dbReference>
<evidence type="ECO:0000259" key="2">
    <source>
        <dbReference type="Pfam" id="PF14706"/>
    </source>
</evidence>
<feature type="domain" description="Transposase Tn5 dimerisation" evidence="1">
    <location>
        <begin position="395"/>
        <end position="480"/>
    </location>
</feature>
<dbReference type="InterPro" id="IPR038215">
    <property type="entry name" value="TN5-like_N_sf"/>
</dbReference>
<evidence type="ECO:0000313" key="3">
    <source>
        <dbReference type="EMBL" id="TLD68154.1"/>
    </source>
</evidence>
<dbReference type="PANTHER" id="PTHR37319">
    <property type="entry name" value="TRANSPOSASE"/>
    <property type="match status" value="1"/>
</dbReference>
<gene>
    <name evidence="3" type="ORF">FEM03_24170</name>
</gene>
<dbReference type="SUPFAM" id="SSF53098">
    <property type="entry name" value="Ribonuclease H-like"/>
    <property type="match status" value="1"/>
</dbReference>
<dbReference type="InterPro" id="IPR012337">
    <property type="entry name" value="RNaseH-like_sf"/>
</dbReference>
<dbReference type="Gene3D" id="3.90.350.10">
    <property type="entry name" value="Transposase Inhibitor Protein From Tn5, Chain A, domain 1"/>
    <property type="match status" value="1"/>
</dbReference>
<organism evidence="3 4">
    <name type="scientific">Phragmitibacter flavus</name>
    <dbReference type="NCBI Taxonomy" id="2576071"/>
    <lineage>
        <taxon>Bacteria</taxon>
        <taxon>Pseudomonadati</taxon>
        <taxon>Verrucomicrobiota</taxon>
        <taxon>Verrucomicrobiia</taxon>
        <taxon>Verrucomicrobiales</taxon>
        <taxon>Verrucomicrobiaceae</taxon>
        <taxon>Phragmitibacter</taxon>
    </lineage>
</organism>
<dbReference type="InterPro" id="IPR014735">
    <property type="entry name" value="Transposase_Tn5-like_N"/>
</dbReference>
<evidence type="ECO:0000313" key="4">
    <source>
        <dbReference type="Proteomes" id="UP000306196"/>
    </source>
</evidence>
<dbReference type="InterPro" id="IPR054836">
    <property type="entry name" value="Tn5_transposase"/>
</dbReference>
<dbReference type="OrthoDB" id="139608at2"/>
<evidence type="ECO:0000259" key="1">
    <source>
        <dbReference type="Pfam" id="PF02281"/>
    </source>
</evidence>
<proteinExistence type="predicted"/>
<protein>
    <submittedName>
        <fullName evidence="3">IS4 family transposase</fullName>
    </submittedName>
</protein>
<dbReference type="Pfam" id="PF14706">
    <property type="entry name" value="Tnp_DNA_bind"/>
    <property type="match status" value="1"/>
</dbReference>
<dbReference type="RefSeq" id="WP_138088997.1">
    <property type="nucleotide sequence ID" value="NZ_VAUV01000038.1"/>
</dbReference>
<dbReference type="AlphaFoldDB" id="A0A5R8K6Z2"/>
<dbReference type="InterPro" id="IPR003201">
    <property type="entry name" value="Transposase_Tn5"/>
</dbReference>
<dbReference type="Pfam" id="PF02281">
    <property type="entry name" value="Dimer_Tnp_Tn5"/>
    <property type="match status" value="1"/>
</dbReference>
<name>A0A5R8K6Z2_9BACT</name>